<dbReference type="CDD" id="cd00084">
    <property type="entry name" value="HMG-box_SF"/>
    <property type="match status" value="1"/>
</dbReference>
<evidence type="ECO:0000256" key="3">
    <source>
        <dbReference type="SAM" id="MobiDB-lite"/>
    </source>
</evidence>
<keyword evidence="1 2" id="KW-0238">DNA-binding</keyword>
<keyword evidence="6" id="KW-1185">Reference proteome</keyword>
<feature type="compositionally biased region" description="Basic residues" evidence="3">
    <location>
        <begin position="162"/>
        <end position="192"/>
    </location>
</feature>
<dbReference type="Gene3D" id="1.10.30.10">
    <property type="entry name" value="High mobility group box domain"/>
    <property type="match status" value="2"/>
</dbReference>
<reference evidence="5" key="1">
    <citation type="submission" date="2021-12" db="EMBL/GenBank/DDBJ databases">
        <title>Comparative genomics, transcriptomics and evolutionary studies reveal genomic signatures of adaptation to plant cell wall in hemibiotrophic fungi.</title>
        <authorList>
            <consortium name="DOE Joint Genome Institute"/>
            <person name="Baroncelli R."/>
            <person name="Diaz J.F."/>
            <person name="Benocci T."/>
            <person name="Peng M."/>
            <person name="Battaglia E."/>
            <person name="Haridas S."/>
            <person name="Andreopoulos W."/>
            <person name="Labutti K."/>
            <person name="Pangilinan J."/>
            <person name="Floch G.L."/>
            <person name="Makela M.R."/>
            <person name="Henrissat B."/>
            <person name="Grigoriev I.V."/>
            <person name="Crouch J.A."/>
            <person name="De Vries R.P."/>
            <person name="Sukno S.A."/>
            <person name="Thon M.R."/>
        </authorList>
    </citation>
    <scope>NUCLEOTIDE SEQUENCE</scope>
    <source>
        <strain evidence="5">CBS 112980</strain>
    </source>
</reference>
<dbReference type="InterPro" id="IPR009071">
    <property type="entry name" value="HMG_box_dom"/>
</dbReference>
<dbReference type="PANTHER" id="PTHR48112">
    <property type="entry name" value="HIGH MOBILITY GROUP PROTEIN DSP1"/>
    <property type="match status" value="1"/>
</dbReference>
<dbReference type="GeneID" id="85390930"/>
<dbReference type="Proteomes" id="UP001244207">
    <property type="component" value="Unassembled WGS sequence"/>
</dbReference>
<evidence type="ECO:0000313" key="6">
    <source>
        <dbReference type="Proteomes" id="UP001244207"/>
    </source>
</evidence>
<dbReference type="SMART" id="SM00398">
    <property type="entry name" value="HMG"/>
    <property type="match status" value="2"/>
</dbReference>
<dbReference type="PROSITE" id="PS50118">
    <property type="entry name" value="HMG_BOX_2"/>
    <property type="match status" value="1"/>
</dbReference>
<dbReference type="RefSeq" id="XP_060370784.1">
    <property type="nucleotide sequence ID" value="XM_060507031.1"/>
</dbReference>
<evidence type="ECO:0000256" key="2">
    <source>
        <dbReference type="PROSITE-ProRule" id="PRU00267"/>
    </source>
</evidence>
<dbReference type="GO" id="GO:0003677">
    <property type="term" value="F:DNA binding"/>
    <property type="evidence" value="ECO:0007669"/>
    <property type="project" value="UniProtKB-UniRule"/>
</dbReference>
<dbReference type="InterPro" id="IPR050342">
    <property type="entry name" value="HMGB"/>
</dbReference>
<evidence type="ECO:0000313" key="5">
    <source>
        <dbReference type="EMBL" id="KAK1730729.1"/>
    </source>
</evidence>
<feature type="region of interest" description="Disordered" evidence="3">
    <location>
        <begin position="138"/>
        <end position="192"/>
    </location>
</feature>
<sequence>MVKQTRRQTKFSRIAHSPSSFCQHHGRQLWCRKHTPDTPDSHDWPDPSLNTARTRFALSSPFRIALSRSTITTKHLPARSKTPTSAHSKVHNMLTAIGRAAAQRVLLRTAPLAVPRTQLAVARAASCRGFSTSQWARMPATKAATTTKTKTKTTAAKEKPANKAKKPAAKKPKAKKKVAVKKAAPKKKKVKKVVLTPEQQKRLRVRELKTAALLEEPKKLPTNTFRVYAEQQFATEPTSDLKLTDRVKGIAESYKNLSSYDVQRLEEIAEANKLTNDAAYKSWVATLQPTVVAEANRARARLRNLTGKQVPRTIRDDRLPKRPHNAYALFVKARFGSGDYSNHTGKASENMQAIGNEWKQMSPPEKVAYEELAKADFDRWERESLEILGHVAKRSPSPE</sequence>
<accession>A0AAD8XNQ7</accession>
<dbReference type="AlphaFoldDB" id="A0AAD8XNQ7"/>
<dbReference type="SUPFAM" id="SSF47095">
    <property type="entry name" value="HMG-box"/>
    <property type="match status" value="2"/>
</dbReference>
<dbReference type="GO" id="GO:0005634">
    <property type="term" value="C:nucleus"/>
    <property type="evidence" value="ECO:0007669"/>
    <property type="project" value="UniProtKB-UniRule"/>
</dbReference>
<keyword evidence="2" id="KW-0539">Nucleus</keyword>
<comment type="caution">
    <text evidence="5">The sequence shown here is derived from an EMBL/GenBank/DDBJ whole genome shotgun (WGS) entry which is preliminary data.</text>
</comment>
<organism evidence="5 6">
    <name type="scientific">Glomerella acutata</name>
    <name type="common">Colletotrichum acutatum</name>
    <dbReference type="NCBI Taxonomy" id="27357"/>
    <lineage>
        <taxon>Eukaryota</taxon>
        <taxon>Fungi</taxon>
        <taxon>Dikarya</taxon>
        <taxon>Ascomycota</taxon>
        <taxon>Pezizomycotina</taxon>
        <taxon>Sordariomycetes</taxon>
        <taxon>Hypocreomycetidae</taxon>
        <taxon>Glomerellales</taxon>
        <taxon>Glomerellaceae</taxon>
        <taxon>Colletotrichum</taxon>
        <taxon>Colletotrichum acutatum species complex</taxon>
    </lineage>
</organism>
<dbReference type="EMBL" id="JAHMHS010000005">
    <property type="protein sequence ID" value="KAK1730729.1"/>
    <property type="molecule type" value="Genomic_DNA"/>
</dbReference>
<feature type="compositionally biased region" description="Low complexity" evidence="3">
    <location>
        <begin position="139"/>
        <end position="154"/>
    </location>
</feature>
<evidence type="ECO:0000259" key="4">
    <source>
        <dbReference type="PROSITE" id="PS50118"/>
    </source>
</evidence>
<dbReference type="InterPro" id="IPR036910">
    <property type="entry name" value="HMG_box_dom_sf"/>
</dbReference>
<name>A0AAD8XNQ7_GLOAC</name>
<protein>
    <recommendedName>
        <fullName evidence="4">HMG box domain-containing protein</fullName>
    </recommendedName>
</protein>
<feature type="DNA-binding region" description="HMG box" evidence="2">
    <location>
        <begin position="320"/>
        <end position="388"/>
    </location>
</feature>
<dbReference type="Pfam" id="PF09011">
    <property type="entry name" value="HMG_box_2"/>
    <property type="match status" value="1"/>
</dbReference>
<evidence type="ECO:0000256" key="1">
    <source>
        <dbReference type="ARBA" id="ARBA00023125"/>
    </source>
</evidence>
<gene>
    <name evidence="5" type="ORF">BDZ83DRAFT_600395</name>
</gene>
<proteinExistence type="predicted"/>
<feature type="domain" description="HMG box" evidence="4">
    <location>
        <begin position="320"/>
        <end position="388"/>
    </location>
</feature>